<name>A0A7I9VGU5_9BACT</name>
<evidence type="ECO:0000256" key="3">
    <source>
        <dbReference type="ARBA" id="ARBA00021907"/>
    </source>
</evidence>
<dbReference type="InterPro" id="IPR003838">
    <property type="entry name" value="ABC3_permease_C"/>
</dbReference>
<evidence type="ECO:0000256" key="5">
    <source>
        <dbReference type="ARBA" id="ARBA00022618"/>
    </source>
</evidence>
<evidence type="ECO:0000256" key="9">
    <source>
        <dbReference type="ARBA" id="ARBA00023306"/>
    </source>
</evidence>
<evidence type="ECO:0000256" key="10">
    <source>
        <dbReference type="PIRNR" id="PIRNR003097"/>
    </source>
</evidence>
<keyword evidence="15" id="KW-1185">Reference proteome</keyword>
<dbReference type="AlphaFoldDB" id="A0A7I9VGU5"/>
<feature type="transmembrane region" description="Helical" evidence="11">
    <location>
        <begin position="169"/>
        <end position="188"/>
    </location>
</feature>
<evidence type="ECO:0000256" key="4">
    <source>
        <dbReference type="ARBA" id="ARBA00022475"/>
    </source>
</evidence>
<evidence type="ECO:0000313" key="15">
    <source>
        <dbReference type="Proteomes" id="UP000503640"/>
    </source>
</evidence>
<dbReference type="GO" id="GO:0032153">
    <property type="term" value="C:cell division site"/>
    <property type="evidence" value="ECO:0007669"/>
    <property type="project" value="TreeGrafter"/>
</dbReference>
<feature type="transmembrane region" description="Helical" evidence="11">
    <location>
        <begin position="233"/>
        <end position="256"/>
    </location>
</feature>
<protein>
    <recommendedName>
        <fullName evidence="3 10">Cell division protein FtsX</fullName>
    </recommendedName>
</protein>
<feature type="domain" description="FtsX extracellular" evidence="13">
    <location>
        <begin position="61"/>
        <end position="152"/>
    </location>
</feature>
<evidence type="ECO:0000256" key="2">
    <source>
        <dbReference type="ARBA" id="ARBA00007379"/>
    </source>
</evidence>
<accession>A0A7I9VGU5</accession>
<keyword evidence="5 10" id="KW-0132">Cell division</keyword>
<dbReference type="RefSeq" id="WP_235969402.1">
    <property type="nucleotide sequence ID" value="NZ_BJTG01000001.1"/>
</dbReference>
<feature type="transmembrane region" description="Helical" evidence="11">
    <location>
        <begin position="25"/>
        <end position="47"/>
    </location>
</feature>
<dbReference type="PIRSF" id="PIRSF003097">
    <property type="entry name" value="FtsX"/>
    <property type="match status" value="1"/>
</dbReference>
<dbReference type="Proteomes" id="UP000503640">
    <property type="component" value="Unassembled WGS sequence"/>
</dbReference>
<evidence type="ECO:0000256" key="11">
    <source>
        <dbReference type="SAM" id="Phobius"/>
    </source>
</evidence>
<evidence type="ECO:0000256" key="1">
    <source>
        <dbReference type="ARBA" id="ARBA00004651"/>
    </source>
</evidence>
<evidence type="ECO:0000256" key="7">
    <source>
        <dbReference type="ARBA" id="ARBA00022989"/>
    </source>
</evidence>
<feature type="domain" description="ABC3 transporter permease C-terminal" evidence="12">
    <location>
        <begin position="176"/>
        <end position="288"/>
    </location>
</feature>
<comment type="subcellular location">
    <subcellularLocation>
        <location evidence="1">Cell membrane</location>
        <topology evidence="1">Multi-pass membrane protein</topology>
    </subcellularLocation>
</comment>
<keyword evidence="9 10" id="KW-0131">Cell cycle</keyword>
<evidence type="ECO:0000256" key="6">
    <source>
        <dbReference type="ARBA" id="ARBA00022692"/>
    </source>
</evidence>
<dbReference type="GO" id="GO:0051301">
    <property type="term" value="P:cell division"/>
    <property type="evidence" value="ECO:0007669"/>
    <property type="project" value="UniProtKB-KW"/>
</dbReference>
<dbReference type="PANTHER" id="PTHR47755">
    <property type="entry name" value="CELL DIVISION PROTEIN FTSX"/>
    <property type="match status" value="1"/>
</dbReference>
<dbReference type="PANTHER" id="PTHR47755:SF1">
    <property type="entry name" value="CELL DIVISION PROTEIN FTSX"/>
    <property type="match status" value="1"/>
</dbReference>
<dbReference type="Pfam" id="PF18075">
    <property type="entry name" value="FtsX_ECD"/>
    <property type="match status" value="1"/>
</dbReference>
<dbReference type="EMBL" id="BJTG01000001">
    <property type="protein sequence ID" value="GEJ55614.1"/>
    <property type="molecule type" value="Genomic_DNA"/>
</dbReference>
<evidence type="ECO:0000313" key="14">
    <source>
        <dbReference type="EMBL" id="GEJ55614.1"/>
    </source>
</evidence>
<keyword evidence="7 11" id="KW-1133">Transmembrane helix</keyword>
<feature type="transmembrane region" description="Helical" evidence="11">
    <location>
        <begin position="268"/>
        <end position="289"/>
    </location>
</feature>
<sequence>MTRLLRRPGYFLARALEAMARGPRVALVATLTLFVALFVTGLFAAALRGGERLLAAWAGEVRISVYLEPTADLERARERVAAAAAGRQVEAVSSPEALRRFRAALGPQGGLLDGVKPDLLPPSIEVSAPGIRLAEARALAARLAAVPGAREVDYGNAWLEQLERLLSRLRWAGAALFAALAAGAAVLVSNTLRLGVFARRDEIEIMKLVGATDVFVEAPFLIEGLLQGALGGLLAAGGLLAVAAAAVPALAGATGLPLARADLVPSALLAAQIGGGAALGLLSSALAVGRELRRR</sequence>
<keyword evidence="6 11" id="KW-0812">Transmembrane</keyword>
<gene>
    <name evidence="14" type="ORF">AMYX_03550</name>
</gene>
<dbReference type="GO" id="GO:0005886">
    <property type="term" value="C:plasma membrane"/>
    <property type="evidence" value="ECO:0007669"/>
    <property type="project" value="UniProtKB-SubCell"/>
</dbReference>
<keyword evidence="8 10" id="KW-0472">Membrane</keyword>
<reference evidence="15" key="1">
    <citation type="journal article" date="2020" name="Appl. Environ. Microbiol.">
        <title>Diazotrophic Anaeromyxobacter Isolates from Soils.</title>
        <authorList>
            <person name="Masuda Y."/>
            <person name="Yamanaka H."/>
            <person name="Xu Z.X."/>
            <person name="Shiratori Y."/>
            <person name="Aono T."/>
            <person name="Amachi S."/>
            <person name="Senoo K."/>
            <person name="Itoh H."/>
        </authorList>
    </citation>
    <scope>NUCLEOTIDE SEQUENCE [LARGE SCALE GENOMIC DNA]</scope>
    <source>
        <strain evidence="15">R267</strain>
    </source>
</reference>
<keyword evidence="4 10" id="KW-1003">Cell membrane</keyword>
<comment type="similarity">
    <text evidence="2 10">Belongs to the ABC-4 integral membrane protein family. FtsX subfamily.</text>
</comment>
<dbReference type="Pfam" id="PF02687">
    <property type="entry name" value="FtsX"/>
    <property type="match status" value="1"/>
</dbReference>
<evidence type="ECO:0000259" key="13">
    <source>
        <dbReference type="Pfam" id="PF18075"/>
    </source>
</evidence>
<dbReference type="Gene3D" id="3.30.70.3040">
    <property type="match status" value="1"/>
</dbReference>
<proteinExistence type="inferred from homology"/>
<dbReference type="InterPro" id="IPR040690">
    <property type="entry name" value="FtsX_ECD"/>
</dbReference>
<comment type="caution">
    <text evidence="14">The sequence shown here is derived from an EMBL/GenBank/DDBJ whole genome shotgun (WGS) entry which is preliminary data.</text>
</comment>
<evidence type="ECO:0000256" key="8">
    <source>
        <dbReference type="ARBA" id="ARBA00023136"/>
    </source>
</evidence>
<dbReference type="InterPro" id="IPR004513">
    <property type="entry name" value="FtsX"/>
</dbReference>
<organism evidence="14 15">
    <name type="scientific">Anaeromyxobacter diazotrophicus</name>
    <dbReference type="NCBI Taxonomy" id="2590199"/>
    <lineage>
        <taxon>Bacteria</taxon>
        <taxon>Pseudomonadati</taxon>
        <taxon>Myxococcota</taxon>
        <taxon>Myxococcia</taxon>
        <taxon>Myxococcales</taxon>
        <taxon>Cystobacterineae</taxon>
        <taxon>Anaeromyxobacteraceae</taxon>
        <taxon>Anaeromyxobacter</taxon>
    </lineage>
</organism>
<evidence type="ECO:0000259" key="12">
    <source>
        <dbReference type="Pfam" id="PF02687"/>
    </source>
</evidence>